<reference evidence="1" key="2">
    <citation type="submission" date="2023-08" db="EMBL/GenBank/DDBJ databases">
        <authorList>
            <person name="Zhao H."/>
            <person name="Wang X."/>
        </authorList>
    </citation>
    <scope>NUCLEOTIDE SEQUENCE</scope>
    <source>
        <strain evidence="1">NC-4</strain>
    </source>
</reference>
<dbReference type="Proteomes" id="UP001200271">
    <property type="component" value="Unassembled WGS sequence"/>
</dbReference>
<comment type="caution">
    <text evidence="1">The sequence shown here is derived from an EMBL/GenBank/DDBJ whole genome shotgun (WGS) entry which is preliminary data.</text>
</comment>
<evidence type="ECO:0000313" key="2">
    <source>
        <dbReference type="Proteomes" id="UP001200271"/>
    </source>
</evidence>
<feature type="non-terminal residue" evidence="1">
    <location>
        <position position="44"/>
    </location>
</feature>
<reference evidence="1" key="1">
    <citation type="journal article" date="2021" name="Front Med (Lausanne)">
        <title>The Prevalence and Determinants of Fusidic Acid Resistance Among Methicillin-Resistant Staphylococcus aureus Clinical Isolates in China.</title>
        <authorList>
            <person name="Zhao H."/>
            <person name="Wang X."/>
            <person name="Wang B."/>
            <person name="Xu Y."/>
            <person name="Rao L."/>
            <person name="Wan B."/>
            <person name="Guo Y."/>
            <person name="Wu X."/>
            <person name="Yu J."/>
            <person name="Chen L."/>
            <person name="Li M."/>
            <person name="Yu F."/>
        </authorList>
    </citation>
    <scope>NUCLEOTIDE SEQUENCE</scope>
    <source>
        <strain evidence="1">NC-4</strain>
    </source>
</reference>
<protein>
    <submittedName>
        <fullName evidence="1">Uncharacterized protein</fullName>
    </submittedName>
</protein>
<organism evidence="1 2">
    <name type="scientific">Staphylococcus aureus</name>
    <dbReference type="NCBI Taxonomy" id="1280"/>
    <lineage>
        <taxon>Bacteria</taxon>
        <taxon>Bacillati</taxon>
        <taxon>Bacillota</taxon>
        <taxon>Bacilli</taxon>
        <taxon>Bacillales</taxon>
        <taxon>Staphylococcaceae</taxon>
        <taxon>Staphylococcus</taxon>
    </lineage>
</organism>
<dbReference type="EMBL" id="JAIUEN010000367">
    <property type="protein sequence ID" value="MCE3363846.1"/>
    <property type="molecule type" value="Genomic_DNA"/>
</dbReference>
<proteinExistence type="predicted"/>
<sequence>VIYEVLTSGNQPFTYELPKDLSSHNARKYLEFISQKLDGDKLTK</sequence>
<evidence type="ECO:0000313" key="1">
    <source>
        <dbReference type="EMBL" id="MCE3363846.1"/>
    </source>
</evidence>
<name>A0AAW4YCH9_STAAU</name>
<dbReference type="AlphaFoldDB" id="A0AAW4YCH9"/>
<accession>A0AAW4YCH9</accession>
<feature type="non-terminal residue" evidence="1">
    <location>
        <position position="1"/>
    </location>
</feature>
<gene>
    <name evidence="1" type="ORF">LB359_16500</name>
</gene>